<evidence type="ECO:0000313" key="12">
    <source>
        <dbReference type="EMBL" id="QCX31787.1"/>
    </source>
</evidence>
<reference evidence="12" key="1">
    <citation type="submission" date="2018-04" db="EMBL/GenBank/DDBJ databases">
        <title>Complete mitochondrial genome of Strahlaxius plectrorhynchus.</title>
        <authorList>
            <person name="Tan M.H."/>
            <person name="Gan H.M."/>
            <person name="Lee Y.P."/>
            <person name="Austin C.M."/>
        </authorList>
    </citation>
    <scope>NUCLEOTIDE SEQUENCE</scope>
</reference>
<evidence type="ECO:0000256" key="3">
    <source>
        <dbReference type="ARBA" id="ARBA00016612"/>
    </source>
</evidence>
<evidence type="ECO:0000256" key="5">
    <source>
        <dbReference type="ARBA" id="ARBA00022967"/>
    </source>
</evidence>
<evidence type="ECO:0000256" key="6">
    <source>
        <dbReference type="ARBA" id="ARBA00022989"/>
    </source>
</evidence>
<keyword evidence="5" id="KW-1278">Translocase</keyword>
<evidence type="ECO:0000256" key="9">
    <source>
        <dbReference type="ARBA" id="ARBA00031586"/>
    </source>
</evidence>
<evidence type="ECO:0000256" key="7">
    <source>
        <dbReference type="ARBA" id="ARBA00023027"/>
    </source>
</evidence>
<feature type="transmembrane region" description="Helical" evidence="11">
    <location>
        <begin position="6"/>
        <end position="24"/>
    </location>
</feature>
<proteinExistence type="inferred from homology"/>
<evidence type="ECO:0000256" key="4">
    <source>
        <dbReference type="ARBA" id="ARBA00022692"/>
    </source>
</evidence>
<dbReference type="EMBL" id="MH234571">
    <property type="protein sequence ID" value="QCX31787.1"/>
    <property type="molecule type" value="Genomic_DNA"/>
</dbReference>
<feature type="transmembrane region" description="Helical" evidence="11">
    <location>
        <begin position="31"/>
        <end position="53"/>
    </location>
</feature>
<evidence type="ECO:0000256" key="2">
    <source>
        <dbReference type="ARBA" id="ARBA00010519"/>
    </source>
</evidence>
<evidence type="ECO:0000256" key="10">
    <source>
        <dbReference type="ARBA" id="ARBA00049551"/>
    </source>
</evidence>
<keyword evidence="4 11" id="KW-0812">Transmembrane</keyword>
<sequence length="99" mass="11298">MMIFTWMNLFPALLMIFCGFTSFISSRKHLLNILLSLEFIMLGIFLMFMVMLSSFSETFLSLFFLTLVACEGALGLSMLILIVRTHGNDCFNSFSILQC</sequence>
<dbReference type="Gene3D" id="1.10.287.3510">
    <property type="match status" value="1"/>
</dbReference>
<comment type="catalytic activity">
    <reaction evidence="10">
        <text>a ubiquinone + NADH + 5 H(+)(in) = a ubiquinol + NAD(+) + 4 H(+)(out)</text>
        <dbReference type="Rhea" id="RHEA:29091"/>
        <dbReference type="Rhea" id="RHEA-COMP:9565"/>
        <dbReference type="Rhea" id="RHEA-COMP:9566"/>
        <dbReference type="ChEBI" id="CHEBI:15378"/>
        <dbReference type="ChEBI" id="CHEBI:16389"/>
        <dbReference type="ChEBI" id="CHEBI:17976"/>
        <dbReference type="ChEBI" id="CHEBI:57540"/>
        <dbReference type="ChEBI" id="CHEBI:57945"/>
        <dbReference type="EC" id="7.1.1.2"/>
    </reaction>
</comment>
<geneLocation type="mitochondrion" evidence="12"/>
<accession>A0A4Y5QJI6</accession>
<dbReference type="AlphaFoldDB" id="A0A4Y5QJI6"/>
<evidence type="ECO:0000256" key="11">
    <source>
        <dbReference type="SAM" id="Phobius"/>
    </source>
</evidence>
<evidence type="ECO:0000256" key="1">
    <source>
        <dbReference type="ARBA" id="ARBA00004141"/>
    </source>
</evidence>
<keyword evidence="8 11" id="KW-0472">Membrane</keyword>
<dbReference type="Pfam" id="PF00420">
    <property type="entry name" value="Oxidored_q2"/>
    <property type="match status" value="1"/>
</dbReference>
<protein>
    <recommendedName>
        <fullName evidence="3">NADH-ubiquinone oxidoreductase chain 4L</fullName>
    </recommendedName>
    <alternativeName>
        <fullName evidence="9">NADH dehydrogenase subunit 4L</fullName>
    </alternativeName>
</protein>
<feature type="transmembrane region" description="Helical" evidence="11">
    <location>
        <begin position="59"/>
        <end position="83"/>
    </location>
</feature>
<dbReference type="GO" id="GO:0016020">
    <property type="term" value="C:membrane"/>
    <property type="evidence" value="ECO:0007669"/>
    <property type="project" value="UniProtKB-SubCell"/>
</dbReference>
<comment type="subcellular location">
    <subcellularLocation>
        <location evidence="1">Membrane</location>
        <topology evidence="1">Multi-pass membrane protein</topology>
    </subcellularLocation>
</comment>
<comment type="similarity">
    <text evidence="2">Belongs to the complex I subunit 4L family.</text>
</comment>
<name>A0A4Y5QJI6_9EUCA</name>
<organism evidence="12">
    <name type="scientific">Strahlaxius plectrorhynchus</name>
    <dbReference type="NCBI Taxonomy" id="2302681"/>
    <lineage>
        <taxon>Eukaryota</taxon>
        <taxon>Metazoa</taxon>
        <taxon>Ecdysozoa</taxon>
        <taxon>Arthropoda</taxon>
        <taxon>Crustacea</taxon>
        <taxon>Multicrustacea</taxon>
        <taxon>Malacostraca</taxon>
        <taxon>Eumalacostraca</taxon>
        <taxon>Eucarida</taxon>
        <taxon>Decapoda</taxon>
        <taxon>Pleocyemata</taxon>
        <taxon>Axiidea</taxon>
        <taxon>Strahlaxiidae</taxon>
        <taxon>Strahlaxius</taxon>
    </lineage>
</organism>
<keyword evidence="7" id="KW-0520">NAD</keyword>
<keyword evidence="12" id="KW-0496">Mitochondrion</keyword>
<dbReference type="GO" id="GO:0008137">
    <property type="term" value="F:NADH dehydrogenase (ubiquinone) activity"/>
    <property type="evidence" value="ECO:0007669"/>
    <property type="project" value="UniProtKB-EC"/>
</dbReference>
<evidence type="ECO:0000256" key="8">
    <source>
        <dbReference type="ARBA" id="ARBA00023136"/>
    </source>
</evidence>
<keyword evidence="6 11" id="KW-1133">Transmembrane helix</keyword>
<gene>
    <name evidence="12" type="primary">nad4l</name>
</gene>
<dbReference type="InterPro" id="IPR039428">
    <property type="entry name" value="NUOK/Mnh_C1-like"/>
</dbReference>